<reference evidence="1" key="1">
    <citation type="submission" date="2021-05" db="EMBL/GenBank/DDBJ databases">
        <authorList>
            <person name="Pan Q."/>
            <person name="Jouanno E."/>
            <person name="Zahm M."/>
            <person name="Klopp C."/>
            <person name="Cabau C."/>
            <person name="Louis A."/>
            <person name="Berthelot C."/>
            <person name="Parey E."/>
            <person name="Roest Crollius H."/>
            <person name="Montfort J."/>
            <person name="Robinson-Rechavi M."/>
            <person name="Bouchez O."/>
            <person name="Lampietro C."/>
            <person name="Lopez Roques C."/>
            <person name="Donnadieu C."/>
            <person name="Postlethwait J."/>
            <person name="Bobe J."/>
            <person name="Dillon D."/>
            <person name="Chandos A."/>
            <person name="von Hippel F."/>
            <person name="Guiguen Y."/>
        </authorList>
    </citation>
    <scope>NUCLEOTIDE SEQUENCE</scope>
    <source>
        <strain evidence="1">YG-Jan2019</strain>
    </source>
</reference>
<dbReference type="EMBL" id="CM055750">
    <property type="protein sequence ID" value="KAJ7994178.1"/>
    <property type="molecule type" value="Genomic_DNA"/>
</dbReference>
<comment type="caution">
    <text evidence="1">The sequence shown here is derived from an EMBL/GenBank/DDBJ whole genome shotgun (WGS) entry which is preliminary data.</text>
</comment>
<sequence length="183" mass="20005">MKLCPPLSFFPNSSSSQSDRSSFDKGSRGEYQDPRRQLLSRSSSPPHYTLFESHLGGGAPTSSALESISRGPDGRFIVQPLPEGSSHSEIKTVFQQTQNNGRWSNGASLRDSTKSSGLSSERGEKQESPLKVEVIELSVAPPPSPGRVRTMARNFSRHGCFHSDDDEQGISEALLDRASFYSD</sequence>
<accession>A0ACC2FRU2</accession>
<gene>
    <name evidence="1" type="ORF">DPEC_G00263220</name>
</gene>
<evidence type="ECO:0000313" key="1">
    <source>
        <dbReference type="EMBL" id="KAJ7994178.1"/>
    </source>
</evidence>
<organism evidence="1 2">
    <name type="scientific">Dallia pectoralis</name>
    <name type="common">Alaska blackfish</name>
    <dbReference type="NCBI Taxonomy" id="75939"/>
    <lineage>
        <taxon>Eukaryota</taxon>
        <taxon>Metazoa</taxon>
        <taxon>Chordata</taxon>
        <taxon>Craniata</taxon>
        <taxon>Vertebrata</taxon>
        <taxon>Euteleostomi</taxon>
        <taxon>Actinopterygii</taxon>
        <taxon>Neopterygii</taxon>
        <taxon>Teleostei</taxon>
        <taxon>Protacanthopterygii</taxon>
        <taxon>Esociformes</taxon>
        <taxon>Umbridae</taxon>
        <taxon>Dallia</taxon>
    </lineage>
</organism>
<evidence type="ECO:0000313" key="2">
    <source>
        <dbReference type="Proteomes" id="UP001157502"/>
    </source>
</evidence>
<name>A0ACC2FRU2_DALPE</name>
<proteinExistence type="predicted"/>
<dbReference type="Proteomes" id="UP001157502">
    <property type="component" value="Chromosome 23"/>
</dbReference>
<keyword evidence="2" id="KW-1185">Reference proteome</keyword>
<protein>
    <submittedName>
        <fullName evidence="1">Uncharacterized protein</fullName>
    </submittedName>
</protein>
<feature type="non-terminal residue" evidence="1">
    <location>
        <position position="183"/>
    </location>
</feature>